<proteinExistence type="predicted"/>
<evidence type="ECO:0000313" key="2">
    <source>
        <dbReference type="EMBL" id="BFO17125.1"/>
    </source>
</evidence>
<reference evidence="2" key="2">
    <citation type="submission" date="2024-07" db="EMBL/GenBank/DDBJ databases">
        <title>Streptomyces haneummycinica sp. nov., a new antibiotic-producing actinobacterium isolated from marine sediment.</title>
        <authorList>
            <person name="Uemura M."/>
            <person name="Hamada M."/>
            <person name="Hirano S."/>
            <person name="Kobayashi K."/>
            <person name="Ohshiro T."/>
            <person name="Kobayashi T."/>
            <person name="Terahara T."/>
        </authorList>
    </citation>
    <scope>NUCLEOTIDE SEQUENCE</scope>
    <source>
        <strain evidence="2">KM77-8</strain>
    </source>
</reference>
<dbReference type="EMBL" id="AP035768">
    <property type="protein sequence ID" value="BFO17125.1"/>
    <property type="molecule type" value="Genomic_DNA"/>
</dbReference>
<accession>A0AAT9HI05</accession>
<sequence>MGADRQAGQVEDEGRREGRVAALPGGLEDHAGAEEAVEGDVVPGGLPVAEGRYVVDVDLALGGGAEGVGEDAFLAGVLRGGRRRVREGGSVAAAEQVGAGPGAYGEARCRNIGPRTERSRVCPVLPSRPAYGRPEDSASPASAGWCSPVDGVKLT</sequence>
<evidence type="ECO:0000256" key="1">
    <source>
        <dbReference type="SAM" id="MobiDB-lite"/>
    </source>
</evidence>
<reference evidence="2" key="1">
    <citation type="submission" date="2024-06" db="EMBL/GenBank/DDBJ databases">
        <authorList>
            <consortium name="consrtm"/>
            <person name="Uemura M."/>
            <person name="Terahara T."/>
        </authorList>
    </citation>
    <scope>NUCLEOTIDE SEQUENCE</scope>
    <source>
        <strain evidence="2">KM77-8</strain>
    </source>
</reference>
<dbReference type="AlphaFoldDB" id="A0AAT9HI05"/>
<feature type="region of interest" description="Disordered" evidence="1">
    <location>
        <begin position="120"/>
        <end position="155"/>
    </location>
</feature>
<feature type="region of interest" description="Disordered" evidence="1">
    <location>
        <begin position="1"/>
        <end position="36"/>
    </location>
</feature>
<name>A0AAT9HI05_9ACTN</name>
<organism evidence="2">
    <name type="scientific">Streptomyces haneummycinicus</name>
    <dbReference type="NCBI Taxonomy" id="3074435"/>
    <lineage>
        <taxon>Bacteria</taxon>
        <taxon>Bacillati</taxon>
        <taxon>Actinomycetota</taxon>
        <taxon>Actinomycetes</taxon>
        <taxon>Kitasatosporales</taxon>
        <taxon>Streptomycetaceae</taxon>
        <taxon>Streptomyces</taxon>
    </lineage>
</organism>
<protein>
    <submittedName>
        <fullName evidence="2">Uncharacterized protein</fullName>
    </submittedName>
</protein>
<gene>
    <name evidence="2" type="ORF">SHKM778_35130</name>
</gene>